<dbReference type="OrthoDB" id="9808310at2"/>
<proteinExistence type="predicted"/>
<dbReference type="HOGENOM" id="CLU_082760_5_0_5"/>
<dbReference type="InterPro" id="IPR029032">
    <property type="entry name" value="AhpD-like"/>
</dbReference>
<evidence type="ECO:0000259" key="1">
    <source>
        <dbReference type="Pfam" id="PF02627"/>
    </source>
</evidence>
<gene>
    <name evidence="2" type="ORF">rosmuc_01811</name>
</gene>
<name>A0A0A0HJT5_9RHOB</name>
<protein>
    <submittedName>
        <fullName evidence="2">Alkylhydroperoxidase AhpD family core domain protein</fullName>
    </submittedName>
</protein>
<dbReference type="PANTHER" id="PTHR35446">
    <property type="entry name" value="SI:CH211-175M2.5"/>
    <property type="match status" value="1"/>
</dbReference>
<feature type="domain" description="Carboxymuconolactone decarboxylase-like" evidence="1">
    <location>
        <begin position="41"/>
        <end position="99"/>
    </location>
</feature>
<dbReference type="InterPro" id="IPR004675">
    <property type="entry name" value="AhpD_core"/>
</dbReference>
<keyword evidence="2" id="KW-0560">Oxidoreductase</keyword>
<evidence type="ECO:0000313" key="2">
    <source>
        <dbReference type="EMBL" id="KGM88117.1"/>
    </source>
</evidence>
<reference evidence="2 3" key="1">
    <citation type="submission" date="2013-01" db="EMBL/GenBank/DDBJ databases">
        <authorList>
            <person name="Fiebig A."/>
            <person name="Goeker M."/>
            <person name="Klenk H.-P.P."/>
        </authorList>
    </citation>
    <scope>NUCLEOTIDE SEQUENCE [LARGE SCALE GENOMIC DNA]</scope>
    <source>
        <strain evidence="2 3">DSM 17069</strain>
    </source>
</reference>
<dbReference type="AlphaFoldDB" id="A0A0A0HJT5"/>
<dbReference type="PATRIC" id="fig|1288298.3.peg.1826"/>
<organism evidence="2 3">
    <name type="scientific">Roseovarius mucosus DSM 17069</name>
    <dbReference type="NCBI Taxonomy" id="1288298"/>
    <lineage>
        <taxon>Bacteria</taxon>
        <taxon>Pseudomonadati</taxon>
        <taxon>Pseudomonadota</taxon>
        <taxon>Alphaproteobacteria</taxon>
        <taxon>Rhodobacterales</taxon>
        <taxon>Roseobacteraceae</taxon>
        <taxon>Roseovarius</taxon>
    </lineage>
</organism>
<dbReference type="PANTHER" id="PTHR35446:SF3">
    <property type="entry name" value="CMD DOMAIN-CONTAINING PROTEIN"/>
    <property type="match status" value="1"/>
</dbReference>
<dbReference type="EMBL" id="AONH01000010">
    <property type="protein sequence ID" value="KGM88117.1"/>
    <property type="molecule type" value="Genomic_DNA"/>
</dbReference>
<comment type="caution">
    <text evidence="2">The sequence shown here is derived from an EMBL/GenBank/DDBJ whole genome shotgun (WGS) entry which is preliminary data.</text>
</comment>
<dbReference type="InterPro" id="IPR003779">
    <property type="entry name" value="CMD-like"/>
</dbReference>
<keyword evidence="2" id="KW-0575">Peroxidase</keyword>
<dbReference type="eggNOG" id="COG2128">
    <property type="taxonomic scope" value="Bacteria"/>
</dbReference>
<dbReference type="Gene3D" id="1.20.1290.10">
    <property type="entry name" value="AhpD-like"/>
    <property type="match status" value="1"/>
</dbReference>
<dbReference type="STRING" id="215743.ROSMUCSMR3_00479"/>
<evidence type="ECO:0000313" key="3">
    <source>
        <dbReference type="Proteomes" id="UP000030021"/>
    </source>
</evidence>
<dbReference type="GO" id="GO:0051920">
    <property type="term" value="F:peroxiredoxin activity"/>
    <property type="evidence" value="ECO:0007669"/>
    <property type="project" value="InterPro"/>
</dbReference>
<dbReference type="Proteomes" id="UP000030021">
    <property type="component" value="Unassembled WGS sequence"/>
</dbReference>
<dbReference type="NCBIfam" id="TIGR00778">
    <property type="entry name" value="ahpD_dom"/>
    <property type="match status" value="1"/>
</dbReference>
<accession>A0A0A0HJT5</accession>
<dbReference type="Pfam" id="PF02627">
    <property type="entry name" value="CMD"/>
    <property type="match status" value="1"/>
</dbReference>
<dbReference type="SUPFAM" id="SSF69118">
    <property type="entry name" value="AhpD-like"/>
    <property type="match status" value="1"/>
</dbReference>
<sequence length="182" mass="18508">MARITQISDTAATPEASALFSAIKGKIGMVPNLYRVAANQPSVLAAMLGLNETLSGGAFDSRTREAIALAVAGANTCDYCASAHSAISAGLKVAPEAVKDHLVGRSDDPRTAAILKLSVSIVAAKGKVSDADLAAARAAGLSEADIVETLANVVANIFTNYLNHVADTDIDFPVVSTGQVAA</sequence>
<dbReference type="RefSeq" id="WP_037272410.1">
    <property type="nucleotide sequence ID" value="NZ_KN293979.1"/>
</dbReference>